<gene>
    <name evidence="2" type="ORF">CTI12_AA468560</name>
</gene>
<feature type="compositionally biased region" description="Polar residues" evidence="1">
    <location>
        <begin position="26"/>
        <end position="48"/>
    </location>
</feature>
<sequence length="84" mass="9330">MAQPKDGKQKEAHDDGFQSVKRKTSKGGNWESQGKHQGSGFNKSTNGSYRLVEKPKSSTTASYPFYALEDDNGNSMDDRKTGIW</sequence>
<reference evidence="2 3" key="1">
    <citation type="journal article" date="2018" name="Mol. Plant">
        <title>The genome of Artemisia annua provides insight into the evolution of Asteraceae family and artemisinin biosynthesis.</title>
        <authorList>
            <person name="Shen Q."/>
            <person name="Zhang L."/>
            <person name="Liao Z."/>
            <person name="Wang S."/>
            <person name="Yan T."/>
            <person name="Shi P."/>
            <person name="Liu M."/>
            <person name="Fu X."/>
            <person name="Pan Q."/>
            <person name="Wang Y."/>
            <person name="Lv Z."/>
            <person name="Lu X."/>
            <person name="Zhang F."/>
            <person name="Jiang W."/>
            <person name="Ma Y."/>
            <person name="Chen M."/>
            <person name="Hao X."/>
            <person name="Li L."/>
            <person name="Tang Y."/>
            <person name="Lv G."/>
            <person name="Zhou Y."/>
            <person name="Sun X."/>
            <person name="Brodelius P.E."/>
            <person name="Rose J.K.C."/>
            <person name="Tang K."/>
        </authorList>
    </citation>
    <scope>NUCLEOTIDE SEQUENCE [LARGE SCALE GENOMIC DNA]</scope>
    <source>
        <strain evidence="3">cv. Huhao1</strain>
        <tissue evidence="2">Leaf</tissue>
    </source>
</reference>
<keyword evidence="3" id="KW-1185">Reference proteome</keyword>
<accession>A0A2U1LLY5</accession>
<feature type="compositionally biased region" description="Basic and acidic residues" evidence="1">
    <location>
        <begin position="1"/>
        <end position="16"/>
    </location>
</feature>
<evidence type="ECO:0000313" key="3">
    <source>
        <dbReference type="Proteomes" id="UP000245207"/>
    </source>
</evidence>
<feature type="region of interest" description="Disordered" evidence="1">
    <location>
        <begin position="1"/>
        <end position="84"/>
    </location>
</feature>
<protein>
    <submittedName>
        <fullName evidence="2">Uncharacterized protein</fullName>
    </submittedName>
</protein>
<dbReference type="AlphaFoldDB" id="A0A2U1LLY5"/>
<organism evidence="2 3">
    <name type="scientific">Artemisia annua</name>
    <name type="common">Sweet wormwood</name>
    <dbReference type="NCBI Taxonomy" id="35608"/>
    <lineage>
        <taxon>Eukaryota</taxon>
        <taxon>Viridiplantae</taxon>
        <taxon>Streptophyta</taxon>
        <taxon>Embryophyta</taxon>
        <taxon>Tracheophyta</taxon>
        <taxon>Spermatophyta</taxon>
        <taxon>Magnoliopsida</taxon>
        <taxon>eudicotyledons</taxon>
        <taxon>Gunneridae</taxon>
        <taxon>Pentapetalae</taxon>
        <taxon>asterids</taxon>
        <taxon>campanulids</taxon>
        <taxon>Asterales</taxon>
        <taxon>Asteraceae</taxon>
        <taxon>Asteroideae</taxon>
        <taxon>Anthemideae</taxon>
        <taxon>Artemisiinae</taxon>
        <taxon>Artemisia</taxon>
    </lineage>
</organism>
<name>A0A2U1LLY5_ARTAN</name>
<evidence type="ECO:0000313" key="2">
    <source>
        <dbReference type="EMBL" id="PWA50008.1"/>
    </source>
</evidence>
<proteinExistence type="predicted"/>
<evidence type="ECO:0000256" key="1">
    <source>
        <dbReference type="SAM" id="MobiDB-lite"/>
    </source>
</evidence>
<dbReference type="EMBL" id="PKPP01008697">
    <property type="protein sequence ID" value="PWA50008.1"/>
    <property type="molecule type" value="Genomic_DNA"/>
</dbReference>
<dbReference type="Proteomes" id="UP000245207">
    <property type="component" value="Unassembled WGS sequence"/>
</dbReference>
<comment type="caution">
    <text evidence="2">The sequence shown here is derived from an EMBL/GenBank/DDBJ whole genome shotgun (WGS) entry which is preliminary data.</text>
</comment>